<dbReference type="GO" id="GO:0051082">
    <property type="term" value="F:unfolded protein binding"/>
    <property type="evidence" value="ECO:0007669"/>
    <property type="project" value="InterPro"/>
</dbReference>
<dbReference type="Pfam" id="PF01556">
    <property type="entry name" value="DnaJ_C"/>
    <property type="match status" value="1"/>
</dbReference>
<dbReference type="HOGENOM" id="CLU_017633_0_0_10"/>
<dbReference type="InterPro" id="IPR036869">
    <property type="entry name" value="J_dom_sf"/>
</dbReference>
<dbReference type="EMBL" id="CP001100">
    <property type="protein sequence ID" value="ACF12532.1"/>
    <property type="molecule type" value="Genomic_DNA"/>
</dbReference>
<protein>
    <submittedName>
        <fullName evidence="3">Heat shock protein DnaJ domain protein</fullName>
    </submittedName>
</protein>
<dbReference type="FunFam" id="2.60.260.20:FF:000013">
    <property type="entry name" value="DnaJ subfamily B member 11"/>
    <property type="match status" value="1"/>
</dbReference>
<organism evidence="3 4">
    <name type="scientific">Chloroherpeton thalassium (strain ATCC 35110 / GB-78)</name>
    <dbReference type="NCBI Taxonomy" id="517418"/>
    <lineage>
        <taxon>Bacteria</taxon>
        <taxon>Pseudomonadati</taxon>
        <taxon>Chlorobiota</taxon>
        <taxon>Chlorobiia</taxon>
        <taxon>Chlorobiales</taxon>
        <taxon>Chloroherpetonaceae</taxon>
        <taxon>Chloroherpeton</taxon>
    </lineage>
</organism>
<evidence type="ECO:0000313" key="3">
    <source>
        <dbReference type="EMBL" id="ACF12532.1"/>
    </source>
</evidence>
<gene>
    <name evidence="3" type="ordered locus">Ctha_0061</name>
</gene>
<evidence type="ECO:0000256" key="1">
    <source>
        <dbReference type="ARBA" id="ARBA00023186"/>
    </source>
</evidence>
<keyword evidence="4" id="KW-1185">Reference proteome</keyword>
<dbReference type="InterPro" id="IPR008971">
    <property type="entry name" value="HSP40/DnaJ_pept-bd"/>
</dbReference>
<dbReference type="Pfam" id="PF00226">
    <property type="entry name" value="DnaJ"/>
    <property type="match status" value="1"/>
</dbReference>
<dbReference type="KEGG" id="cts:Ctha_0061"/>
<dbReference type="InterPro" id="IPR002939">
    <property type="entry name" value="DnaJ_C"/>
</dbReference>
<dbReference type="PROSITE" id="PS50076">
    <property type="entry name" value="DNAJ_2"/>
    <property type="match status" value="1"/>
</dbReference>
<keyword evidence="1" id="KW-0143">Chaperone</keyword>
<dbReference type="STRING" id="517418.Ctha_0061"/>
<keyword evidence="3" id="KW-0346">Stress response</keyword>
<dbReference type="SMART" id="SM00271">
    <property type="entry name" value="DnaJ"/>
    <property type="match status" value="1"/>
</dbReference>
<dbReference type="CDD" id="cd10747">
    <property type="entry name" value="DnaJ_C"/>
    <property type="match status" value="1"/>
</dbReference>
<evidence type="ECO:0000259" key="2">
    <source>
        <dbReference type="PROSITE" id="PS50076"/>
    </source>
</evidence>
<evidence type="ECO:0000313" key="4">
    <source>
        <dbReference type="Proteomes" id="UP000001208"/>
    </source>
</evidence>
<dbReference type="Gene3D" id="1.10.287.110">
    <property type="entry name" value="DnaJ domain"/>
    <property type="match status" value="1"/>
</dbReference>
<dbReference type="AlphaFoldDB" id="B3QSE1"/>
<dbReference type="CDD" id="cd06257">
    <property type="entry name" value="DnaJ"/>
    <property type="match status" value="1"/>
</dbReference>
<proteinExistence type="predicted"/>
<dbReference type="SUPFAM" id="SSF49493">
    <property type="entry name" value="HSP40/DnaJ peptide-binding domain"/>
    <property type="match status" value="2"/>
</dbReference>
<accession>B3QSE1</accession>
<dbReference type="InterPro" id="IPR001623">
    <property type="entry name" value="DnaJ_domain"/>
</dbReference>
<dbReference type="GO" id="GO:0005737">
    <property type="term" value="C:cytoplasm"/>
    <property type="evidence" value="ECO:0007669"/>
    <property type="project" value="TreeGrafter"/>
</dbReference>
<dbReference type="GO" id="GO:0042026">
    <property type="term" value="P:protein refolding"/>
    <property type="evidence" value="ECO:0007669"/>
    <property type="project" value="TreeGrafter"/>
</dbReference>
<dbReference type="InterPro" id="IPR018253">
    <property type="entry name" value="DnaJ_domain_CS"/>
</dbReference>
<dbReference type="PANTHER" id="PTHR43096:SF48">
    <property type="entry name" value="CHAPERONE PROTEIN DNAJ"/>
    <property type="match status" value="1"/>
</dbReference>
<name>B3QSE1_CHLT3</name>
<dbReference type="PRINTS" id="PR00625">
    <property type="entry name" value="JDOMAIN"/>
</dbReference>
<dbReference type="RefSeq" id="WP_012498616.1">
    <property type="nucleotide sequence ID" value="NC_011026.1"/>
</dbReference>
<dbReference type="PANTHER" id="PTHR43096">
    <property type="entry name" value="DNAJ HOMOLOG 1, MITOCHONDRIAL-RELATED"/>
    <property type="match status" value="1"/>
</dbReference>
<sequence>MNRNYYDILGVQKSATEEEIKKAYRKLAVKYHPDKNAGNKEAEENFKAVNEAYEVLSDPEKRKMYDRFGKDWKHYKEAGPQARDFDRSQFSGKRRQNAYSNAGHEEFFSGDGGESFFDSFFGSGFGGRGRKAQAFRGQDITAEINITLKDAYNGTEQLFKVGSQTIKLKIKPGIKDKEVLRLAGQGAPSPNSGQKGDLLLTVNILPDDTFERKGNDLHCQIPVDLYTAILGGKVNVKTFKGTVKLDIPKESDNGMKLRLGGLGMPDYDLQGKYGDLIATVSVQLPQRLTKKEIALFKELAALRQ</sequence>
<dbReference type="PROSITE" id="PS00636">
    <property type="entry name" value="DNAJ_1"/>
    <property type="match status" value="1"/>
</dbReference>
<dbReference type="SUPFAM" id="SSF46565">
    <property type="entry name" value="Chaperone J-domain"/>
    <property type="match status" value="1"/>
</dbReference>
<dbReference type="Proteomes" id="UP000001208">
    <property type="component" value="Chromosome"/>
</dbReference>
<dbReference type="Gene3D" id="2.60.260.20">
    <property type="entry name" value="Urease metallochaperone UreE, N-terminal domain"/>
    <property type="match status" value="2"/>
</dbReference>
<feature type="domain" description="J" evidence="2">
    <location>
        <begin position="4"/>
        <end position="69"/>
    </location>
</feature>
<dbReference type="OrthoDB" id="9779889at2"/>
<reference evidence="3 4" key="1">
    <citation type="submission" date="2008-06" db="EMBL/GenBank/DDBJ databases">
        <title>Complete sequence of Chloroherpeton thalassium ATCC 35110.</title>
        <authorList>
            <consortium name="US DOE Joint Genome Institute"/>
            <person name="Lucas S."/>
            <person name="Copeland A."/>
            <person name="Lapidus A."/>
            <person name="Glavina del Rio T."/>
            <person name="Dalin E."/>
            <person name="Tice H."/>
            <person name="Bruce D."/>
            <person name="Goodwin L."/>
            <person name="Pitluck S."/>
            <person name="Schmutz J."/>
            <person name="Larimer F."/>
            <person name="Land M."/>
            <person name="Hauser L."/>
            <person name="Kyrpides N."/>
            <person name="Mikhailova N."/>
            <person name="Liu Z."/>
            <person name="Li T."/>
            <person name="Zhao F."/>
            <person name="Overmann J."/>
            <person name="Bryant D.A."/>
            <person name="Richardson P."/>
        </authorList>
    </citation>
    <scope>NUCLEOTIDE SEQUENCE [LARGE SCALE GENOMIC DNA]</scope>
    <source>
        <strain evidence="4">ATCC 35110 / GB-78</strain>
    </source>
</reference>
<dbReference type="eggNOG" id="COG0484">
    <property type="taxonomic scope" value="Bacteria"/>
</dbReference>